<organism evidence="5 6">
    <name type="scientific">Phreatobacter oligotrophus</name>
    <dbReference type="NCBI Taxonomy" id="1122261"/>
    <lineage>
        <taxon>Bacteria</taxon>
        <taxon>Pseudomonadati</taxon>
        <taxon>Pseudomonadota</taxon>
        <taxon>Alphaproteobacteria</taxon>
        <taxon>Hyphomicrobiales</taxon>
        <taxon>Phreatobacteraceae</taxon>
        <taxon>Phreatobacter</taxon>
    </lineage>
</organism>
<keyword evidence="4" id="KW-0411">Iron-sulfur</keyword>
<dbReference type="Gene3D" id="3.40.50.150">
    <property type="entry name" value="Vaccinia Virus protein VP39"/>
    <property type="match status" value="1"/>
</dbReference>
<dbReference type="InterPro" id="IPR015324">
    <property type="entry name" value="Ribosomal_Rsm22-like"/>
</dbReference>
<dbReference type="PANTHER" id="PTHR13184:SF5">
    <property type="entry name" value="METHYLTRANSFERASE-LIKE PROTEIN 17, MITOCHONDRIAL"/>
    <property type="match status" value="1"/>
</dbReference>
<dbReference type="Pfam" id="PF09243">
    <property type="entry name" value="Rsm22"/>
    <property type="match status" value="1"/>
</dbReference>
<keyword evidence="1" id="KW-0479">Metal-binding</keyword>
<dbReference type="InterPro" id="IPR052571">
    <property type="entry name" value="Mt_RNA_Methyltransferase"/>
</dbReference>
<dbReference type="OrthoDB" id="9799639at2"/>
<evidence type="ECO:0000313" key="6">
    <source>
        <dbReference type="Proteomes" id="UP000241808"/>
    </source>
</evidence>
<dbReference type="RefSeq" id="WP_108176872.1">
    <property type="nucleotide sequence ID" value="NZ_PZZL01000004.1"/>
</dbReference>
<keyword evidence="5" id="KW-0689">Ribosomal protein</keyword>
<name>A0A2T4Z5C8_9HYPH</name>
<dbReference type="Proteomes" id="UP000241808">
    <property type="component" value="Unassembled WGS sequence"/>
</dbReference>
<dbReference type="GO" id="GO:0006412">
    <property type="term" value="P:translation"/>
    <property type="evidence" value="ECO:0007669"/>
    <property type="project" value="InterPro"/>
</dbReference>
<comment type="caution">
    <text evidence="5">The sequence shown here is derived from an EMBL/GenBank/DDBJ whole genome shotgun (WGS) entry which is preliminary data.</text>
</comment>
<keyword evidence="5" id="KW-0808">Transferase</keyword>
<evidence type="ECO:0000256" key="1">
    <source>
        <dbReference type="ARBA" id="ARBA00022723"/>
    </source>
</evidence>
<evidence type="ECO:0000313" key="5">
    <source>
        <dbReference type="EMBL" id="PTM57107.1"/>
    </source>
</evidence>
<protein>
    <submittedName>
        <fullName evidence="5">Ribosomal protein RSM22 (Predicted rRNA methylase)</fullName>
    </submittedName>
</protein>
<dbReference type="PANTHER" id="PTHR13184">
    <property type="entry name" value="37S RIBOSOMAL PROTEIN S22"/>
    <property type="match status" value="1"/>
</dbReference>
<gene>
    <name evidence="5" type="ORF">C8P69_104155</name>
</gene>
<dbReference type="InterPro" id="IPR029063">
    <property type="entry name" value="SAM-dependent_MTases_sf"/>
</dbReference>
<dbReference type="GO" id="GO:0032259">
    <property type="term" value="P:methylation"/>
    <property type="evidence" value="ECO:0007669"/>
    <property type="project" value="UniProtKB-KW"/>
</dbReference>
<proteinExistence type="predicted"/>
<keyword evidence="5" id="KW-0687">Ribonucleoprotein</keyword>
<accession>A0A2T4Z5C8</accession>
<keyword evidence="5" id="KW-0489">Methyltransferase</keyword>
<keyword evidence="6" id="KW-1185">Reference proteome</keyword>
<keyword evidence="3" id="KW-0408">Iron</keyword>
<dbReference type="GO" id="GO:0051536">
    <property type="term" value="F:iron-sulfur cluster binding"/>
    <property type="evidence" value="ECO:0007669"/>
    <property type="project" value="UniProtKB-KW"/>
</dbReference>
<dbReference type="GO" id="GO:0046872">
    <property type="term" value="F:metal ion binding"/>
    <property type="evidence" value="ECO:0007669"/>
    <property type="project" value="UniProtKB-KW"/>
</dbReference>
<dbReference type="EMBL" id="PZZL01000004">
    <property type="protein sequence ID" value="PTM57107.1"/>
    <property type="molecule type" value="Genomic_DNA"/>
</dbReference>
<dbReference type="GO" id="GO:0015935">
    <property type="term" value="C:small ribosomal subunit"/>
    <property type="evidence" value="ECO:0007669"/>
    <property type="project" value="TreeGrafter"/>
</dbReference>
<keyword evidence="2" id="KW-0809">Transit peptide</keyword>
<evidence type="ECO:0000256" key="4">
    <source>
        <dbReference type="ARBA" id="ARBA00023014"/>
    </source>
</evidence>
<evidence type="ECO:0000256" key="2">
    <source>
        <dbReference type="ARBA" id="ARBA00022946"/>
    </source>
</evidence>
<reference evidence="5 6" key="1">
    <citation type="submission" date="2018-04" db="EMBL/GenBank/DDBJ databases">
        <title>Genomic Encyclopedia of Archaeal and Bacterial Type Strains, Phase II (KMG-II): from individual species to whole genera.</title>
        <authorList>
            <person name="Goeker M."/>
        </authorList>
    </citation>
    <scope>NUCLEOTIDE SEQUENCE [LARGE SCALE GENOMIC DNA]</scope>
    <source>
        <strain evidence="5 6">DSM 25521</strain>
    </source>
</reference>
<dbReference type="AlphaFoldDB" id="A0A2T4Z5C8"/>
<dbReference type="SUPFAM" id="SSF53335">
    <property type="entry name" value="S-adenosyl-L-methionine-dependent methyltransferases"/>
    <property type="match status" value="1"/>
</dbReference>
<dbReference type="GO" id="GO:0003735">
    <property type="term" value="F:structural constituent of ribosome"/>
    <property type="evidence" value="ECO:0007669"/>
    <property type="project" value="TreeGrafter"/>
</dbReference>
<sequence>MSPALPPALRAALEDLAGRFPGKDLAAASLRLTEDYKAGRGSRLPAPVDVAAYAIARMPATYAACASALAEARERVDAAPRTLLDIGCGPGTAAWAVTEAYPDLESATLVDTHPGMMALGRDLARSGPPALLAAGWHRGGFGEVTAGADMVVASYALNEVAPAEAARIARRLFSLAGQVLILVEPGTPKGFSGLSAARSALVDAGAHIAAPCPGAIACPALAPDWCHFAVRLPRLRAHKAAKGADVPFEDEPFSYLVVAKPGVTIMPAPARILRPPRADKAGTAFSLCTPTGARTTTVPSRDRDAHRLTRRLGWGDAFMLSPEDPP</sequence>
<evidence type="ECO:0000256" key="3">
    <source>
        <dbReference type="ARBA" id="ARBA00023004"/>
    </source>
</evidence>
<dbReference type="GO" id="GO:0008168">
    <property type="term" value="F:methyltransferase activity"/>
    <property type="evidence" value="ECO:0007669"/>
    <property type="project" value="UniProtKB-KW"/>
</dbReference>